<name>B8E122_DICTD</name>
<dbReference type="InterPro" id="IPR010994">
    <property type="entry name" value="RuvA_2-like"/>
</dbReference>
<dbReference type="NCBIfam" id="NF001824">
    <property type="entry name" value="PRK00558.1-5"/>
    <property type="match status" value="1"/>
</dbReference>
<dbReference type="PROSITE" id="PS50151">
    <property type="entry name" value="UVR"/>
    <property type="match status" value="1"/>
</dbReference>
<dbReference type="InterPro" id="IPR038476">
    <property type="entry name" value="UvrC_RNase_H_dom_sf"/>
</dbReference>
<reference evidence="12" key="1">
    <citation type="journal article" date="2016" name="Front. Microbiol.">
        <title>The complete genome sequence of hyperthermophile Dictyoglomus turgidum DSM 6724 reveals a specialized carbohydrate fermentor.</title>
        <authorList>
            <person name="Brumm P.J."/>
            <person name="Gowda K."/>
            <person name="Robb F.T."/>
            <person name="Mead D.A."/>
        </authorList>
    </citation>
    <scope>NUCLEOTIDE SEQUENCE [LARGE SCALE GENOMIC DNA]</scope>
    <source>
        <strain evidence="12">DSM 6724 / Z-1310</strain>
    </source>
</reference>
<dbReference type="SMART" id="SM00465">
    <property type="entry name" value="GIYc"/>
    <property type="match status" value="1"/>
</dbReference>
<dbReference type="HAMAP" id="MF_00203">
    <property type="entry name" value="UvrC"/>
    <property type="match status" value="1"/>
</dbReference>
<evidence type="ECO:0000313" key="12">
    <source>
        <dbReference type="Proteomes" id="UP000007719"/>
    </source>
</evidence>
<protein>
    <recommendedName>
        <fullName evidence="7">UvrABC system protein C</fullName>
        <shortName evidence="7">Protein UvrC</shortName>
    </recommendedName>
    <alternativeName>
        <fullName evidence="7">Excinuclease ABC subunit C</fullName>
    </alternativeName>
</protein>
<feature type="domain" description="UVR" evidence="8">
    <location>
        <begin position="205"/>
        <end position="240"/>
    </location>
</feature>
<dbReference type="FunFam" id="1.10.150.20:FF:000005">
    <property type="entry name" value="UvrABC system protein C"/>
    <property type="match status" value="1"/>
</dbReference>
<keyword evidence="5 7" id="KW-0234">DNA repair</keyword>
<dbReference type="OrthoDB" id="9804933at2"/>
<dbReference type="EMBL" id="CP001251">
    <property type="protein sequence ID" value="ACK42759.1"/>
    <property type="molecule type" value="Genomic_DNA"/>
</dbReference>
<dbReference type="Pfam" id="PF08459">
    <property type="entry name" value="UvrC_RNaseH_dom"/>
    <property type="match status" value="1"/>
</dbReference>
<dbReference type="FunFam" id="3.40.1440.10:FF:000001">
    <property type="entry name" value="UvrABC system protein C"/>
    <property type="match status" value="1"/>
</dbReference>
<dbReference type="SMART" id="SM00278">
    <property type="entry name" value="HhH1"/>
    <property type="match status" value="2"/>
</dbReference>
<dbReference type="InterPro" id="IPR004791">
    <property type="entry name" value="UvrC"/>
</dbReference>
<dbReference type="RefSeq" id="WP_012583837.1">
    <property type="nucleotide sequence ID" value="NC_011661.1"/>
</dbReference>
<accession>B8E122</accession>
<comment type="function">
    <text evidence="7">The UvrABC repair system catalyzes the recognition and processing of DNA lesions. UvrC both incises the 5' and 3' sides of the lesion. The N-terminal half is responsible for the 3' incision and the C-terminal half is responsible for the 5' incision.</text>
</comment>
<evidence type="ECO:0000313" key="11">
    <source>
        <dbReference type="EMBL" id="ACK42759.1"/>
    </source>
</evidence>
<dbReference type="InterPro" id="IPR035901">
    <property type="entry name" value="GIY-YIG_endonuc_sf"/>
</dbReference>
<evidence type="ECO:0000259" key="10">
    <source>
        <dbReference type="PROSITE" id="PS50165"/>
    </source>
</evidence>
<keyword evidence="3 7" id="KW-0228">DNA excision</keyword>
<evidence type="ECO:0000256" key="5">
    <source>
        <dbReference type="ARBA" id="ARBA00023204"/>
    </source>
</evidence>
<dbReference type="Pfam" id="PF01541">
    <property type="entry name" value="GIY-YIG"/>
    <property type="match status" value="1"/>
</dbReference>
<sequence length="598" mass="70319">MKNDSILNLKQKVENFPESTGVYIFYDHSGKVIYVGKAKNLRKRVLSYFSDSSPKSAYILKKAQNIEFYITDTETEALILESVLIKKHRPIMNIQLRDDKQYPLLKLTLYEEYPRLILARRFEDDGAKYYGPYTQSGTVRETISMVKKLFNLRSCNWNLPKSKPKRPCLNYFIENCKAPCQGYITKEDYQEIVREVIDFMEGRYEEIINKLYNEMQKYSKNLEFEKAAKVRDKIRLLQNLSEKQKILTFNRENKDLIQFYVEDHKAKVLVYLIREGKLVEKRIFNLTLPEEYSRDELLESFILQYYSVRDIPEIIVLPFLVFGGEVDLKEFLCRRKGTKVEIRTPESEDEEKLLNMALKDLTIESLRSEKVWLALSELQRIFNLPNLPVAIEGYDISNLQGREAVGARVYFQNGYPDKNRYRRYKIKYTEESPNDYLMLQEVIKRRLNKIEEDPLPDIMLIDGGKGQLNAVLEVFEELKIKPKFILALAKEREEIFVPGNSDSILLPYDSPALHLLQQVRDEAHRFAVSYHRKLRSKKLIDSHLEKIPGIGEKRMKILLEAFNDLESLKKASLEDLKKIPGISEKIAEKIYLYFHKSS</sequence>
<evidence type="ECO:0000256" key="6">
    <source>
        <dbReference type="ARBA" id="ARBA00023236"/>
    </source>
</evidence>
<dbReference type="GO" id="GO:0003677">
    <property type="term" value="F:DNA binding"/>
    <property type="evidence" value="ECO:0007669"/>
    <property type="project" value="UniProtKB-UniRule"/>
</dbReference>
<dbReference type="GO" id="GO:0006974">
    <property type="term" value="P:DNA damage response"/>
    <property type="evidence" value="ECO:0000318"/>
    <property type="project" value="GO_Central"/>
</dbReference>
<feature type="domain" description="GIY-YIG" evidence="9">
    <location>
        <begin position="18"/>
        <end position="94"/>
    </location>
</feature>
<organism evidence="11 12">
    <name type="scientific">Dictyoglomus turgidum (strain DSM 6724 / Z-1310)</name>
    <dbReference type="NCBI Taxonomy" id="515635"/>
    <lineage>
        <taxon>Bacteria</taxon>
        <taxon>Pseudomonadati</taxon>
        <taxon>Dictyoglomota</taxon>
        <taxon>Dictyoglomia</taxon>
        <taxon>Dictyoglomales</taxon>
        <taxon>Dictyoglomaceae</taxon>
        <taxon>Dictyoglomus</taxon>
    </lineage>
</organism>
<evidence type="ECO:0000256" key="7">
    <source>
        <dbReference type="HAMAP-Rule" id="MF_00203"/>
    </source>
</evidence>
<dbReference type="HOGENOM" id="CLU_014841_3_2_0"/>
<dbReference type="SUPFAM" id="SSF46600">
    <property type="entry name" value="C-terminal UvrC-binding domain of UvrB"/>
    <property type="match status" value="1"/>
</dbReference>
<dbReference type="Gene3D" id="3.30.420.340">
    <property type="entry name" value="UvrC, RNAse H endonuclease domain"/>
    <property type="match status" value="1"/>
</dbReference>
<keyword evidence="4 7" id="KW-0267">Excision nuclease</keyword>
<dbReference type="InParanoid" id="B8E122"/>
<proteinExistence type="inferred from homology"/>
<dbReference type="GO" id="GO:0009381">
    <property type="term" value="F:excinuclease ABC activity"/>
    <property type="evidence" value="ECO:0007669"/>
    <property type="project" value="UniProtKB-UniRule"/>
</dbReference>
<comment type="subunit">
    <text evidence="7">Interacts with UvrB in an incision complex.</text>
</comment>
<keyword evidence="6 7" id="KW-0742">SOS response</keyword>
<evidence type="ECO:0000256" key="2">
    <source>
        <dbReference type="ARBA" id="ARBA00022763"/>
    </source>
</evidence>
<dbReference type="Proteomes" id="UP000007719">
    <property type="component" value="Chromosome"/>
</dbReference>
<dbReference type="GO" id="GO:0009432">
    <property type="term" value="P:SOS response"/>
    <property type="evidence" value="ECO:0007669"/>
    <property type="project" value="UniProtKB-UniRule"/>
</dbReference>
<dbReference type="EnsemblBacteria" id="ACK42759">
    <property type="protein sequence ID" value="ACK42759"/>
    <property type="gene ID" value="Dtur_1485"/>
</dbReference>
<keyword evidence="12" id="KW-1185">Reference proteome</keyword>
<dbReference type="GO" id="GO:0005737">
    <property type="term" value="C:cytoplasm"/>
    <property type="evidence" value="ECO:0007669"/>
    <property type="project" value="UniProtKB-SubCell"/>
</dbReference>
<dbReference type="PANTHER" id="PTHR30562">
    <property type="entry name" value="UVRC/OXIDOREDUCTASE"/>
    <property type="match status" value="1"/>
</dbReference>
<keyword evidence="2 7" id="KW-0227">DNA damage</keyword>
<dbReference type="Gene3D" id="3.40.1440.10">
    <property type="entry name" value="GIY-YIG endonuclease"/>
    <property type="match status" value="1"/>
</dbReference>
<dbReference type="Pfam" id="PF02151">
    <property type="entry name" value="UVR"/>
    <property type="match status" value="1"/>
</dbReference>
<keyword evidence="1 7" id="KW-0963">Cytoplasm</keyword>
<dbReference type="CDD" id="cd10434">
    <property type="entry name" value="GIY-YIG_UvrC_Cho"/>
    <property type="match status" value="1"/>
</dbReference>
<evidence type="ECO:0000259" key="9">
    <source>
        <dbReference type="PROSITE" id="PS50164"/>
    </source>
</evidence>
<dbReference type="Pfam" id="PF14520">
    <property type="entry name" value="HHH_5"/>
    <property type="match status" value="1"/>
</dbReference>
<dbReference type="PROSITE" id="PS50164">
    <property type="entry name" value="GIY_YIG"/>
    <property type="match status" value="1"/>
</dbReference>
<dbReference type="InterPro" id="IPR000305">
    <property type="entry name" value="GIY-YIG_endonuc"/>
</dbReference>
<dbReference type="PANTHER" id="PTHR30562:SF1">
    <property type="entry name" value="UVRABC SYSTEM PROTEIN C"/>
    <property type="match status" value="1"/>
</dbReference>
<dbReference type="PROSITE" id="PS50165">
    <property type="entry name" value="UVRC"/>
    <property type="match status" value="1"/>
</dbReference>
<dbReference type="InterPro" id="IPR036876">
    <property type="entry name" value="UVR_dom_sf"/>
</dbReference>
<dbReference type="GO" id="GO:0009380">
    <property type="term" value="C:excinuclease repair complex"/>
    <property type="evidence" value="ECO:0000318"/>
    <property type="project" value="GO_Central"/>
</dbReference>
<evidence type="ECO:0000256" key="4">
    <source>
        <dbReference type="ARBA" id="ARBA00022881"/>
    </source>
</evidence>
<dbReference type="Gene3D" id="1.10.150.20">
    <property type="entry name" value="5' to 3' exonuclease, C-terminal subdomain"/>
    <property type="match status" value="1"/>
</dbReference>
<dbReference type="InterPro" id="IPR001943">
    <property type="entry name" value="UVR_dom"/>
</dbReference>
<dbReference type="InterPro" id="IPR003583">
    <property type="entry name" value="Hlx-hairpin-Hlx_DNA-bd_motif"/>
</dbReference>
<feature type="domain" description="UvrC family homology region profile" evidence="10">
    <location>
        <begin position="256"/>
        <end position="475"/>
    </location>
</feature>
<dbReference type="FunCoup" id="B8E122">
    <property type="interactions" value="301"/>
</dbReference>
<dbReference type="InterPro" id="IPR001162">
    <property type="entry name" value="UvrC_RNase_H_dom"/>
</dbReference>
<dbReference type="PATRIC" id="fig|515635.4.peg.1534"/>
<dbReference type="Gene3D" id="4.10.860.10">
    <property type="entry name" value="UVR domain"/>
    <property type="match status" value="1"/>
</dbReference>
<evidence type="ECO:0000259" key="8">
    <source>
        <dbReference type="PROSITE" id="PS50151"/>
    </source>
</evidence>
<comment type="subcellular location">
    <subcellularLocation>
        <location evidence="7">Cytoplasm</location>
    </subcellularLocation>
</comment>
<dbReference type="SUPFAM" id="SSF82771">
    <property type="entry name" value="GIY-YIG endonuclease"/>
    <property type="match status" value="1"/>
</dbReference>
<evidence type="ECO:0000256" key="1">
    <source>
        <dbReference type="ARBA" id="ARBA00022490"/>
    </source>
</evidence>
<evidence type="ECO:0000256" key="3">
    <source>
        <dbReference type="ARBA" id="ARBA00022769"/>
    </source>
</evidence>
<dbReference type="eggNOG" id="COG0322">
    <property type="taxonomic scope" value="Bacteria"/>
</dbReference>
<dbReference type="InterPro" id="IPR050066">
    <property type="entry name" value="UvrABC_protein_C"/>
</dbReference>
<dbReference type="NCBIfam" id="TIGR00194">
    <property type="entry name" value="uvrC"/>
    <property type="match status" value="1"/>
</dbReference>
<dbReference type="STRING" id="515635.Dtur_1485"/>
<dbReference type="AlphaFoldDB" id="B8E122"/>
<dbReference type="SUPFAM" id="SSF47781">
    <property type="entry name" value="RuvA domain 2-like"/>
    <property type="match status" value="1"/>
</dbReference>
<dbReference type="KEGG" id="dtu:Dtur_1485"/>
<dbReference type="GO" id="GO:0006289">
    <property type="term" value="P:nucleotide-excision repair"/>
    <property type="evidence" value="ECO:0007669"/>
    <property type="project" value="UniProtKB-UniRule"/>
</dbReference>
<gene>
    <name evidence="7" type="primary">uvrC</name>
    <name evidence="11" type="ordered locus">Dtur_1485</name>
</gene>
<comment type="similarity">
    <text evidence="7">Belongs to the UvrC family.</text>
</comment>
<dbReference type="InterPro" id="IPR047296">
    <property type="entry name" value="GIY-YIG_UvrC_Cho"/>
</dbReference>
<dbReference type="Pfam" id="PF22920">
    <property type="entry name" value="UvrC_RNaseH"/>
    <property type="match status" value="1"/>
</dbReference>